<dbReference type="EMBL" id="NAJL01000102">
    <property type="protein sequence ID" value="TKA21761.1"/>
    <property type="molecule type" value="Genomic_DNA"/>
</dbReference>
<protein>
    <submittedName>
        <fullName evidence="2">Uncharacterized protein</fullName>
    </submittedName>
</protein>
<sequence>MPIEPPSKKRKATAGAKPTHAADETSTTTPERQAGQENEAWQVSLNTTWVEYNPVKAAKAGRGSAQQTVRRHAAAASATARKQTIAARKEAARLSSTQSSEIGSSDTRRSSSSSGVTQSTAVVPRKRGAAGRQRLEDVSDVLHSLGGESLAFPNTDIGALRLLEFMRAFREGREWYADALQGTSLAQNAIRTLLWDSYASNQTLFQAALFISGTHSNSCGLPPTAISHLAPGMLVLRGASLESVQAAILAKDASNESSTPIAIALLAGWERRYGDKQSYEVHMKAWRSLSLPAKALEENNVSTLTEVTLEILRKALDERSSISPSDIKVSSKGPPGPPCGRLLPGFKLFNTARPEVRSLLMLVAVVDVYKIHDLSTLPARRKLGLEILAWSPTHTLRVGPVPSAEESYDELELSALYHTRAALMSINGIIYQKSLDTLGASQLFNVKNALDIHCGSCQHLSTERLLGTKYEELAFWTRFILCAISRNPGRDVMIKGLLDRLELISWEQVRDVLEKYMELDPHFEVGCHELYESLMRLPHHEPTGPGNVQIVSST</sequence>
<feature type="compositionally biased region" description="Polar residues" evidence="1">
    <location>
        <begin position="24"/>
        <end position="42"/>
    </location>
</feature>
<organism evidence="2 3">
    <name type="scientific">Salinomyces thailandicus</name>
    <dbReference type="NCBI Taxonomy" id="706561"/>
    <lineage>
        <taxon>Eukaryota</taxon>
        <taxon>Fungi</taxon>
        <taxon>Dikarya</taxon>
        <taxon>Ascomycota</taxon>
        <taxon>Pezizomycotina</taxon>
        <taxon>Dothideomycetes</taxon>
        <taxon>Dothideomycetidae</taxon>
        <taxon>Mycosphaerellales</taxon>
        <taxon>Teratosphaeriaceae</taxon>
        <taxon>Salinomyces</taxon>
    </lineage>
</organism>
<dbReference type="OrthoDB" id="3643633at2759"/>
<dbReference type="Proteomes" id="UP000308549">
    <property type="component" value="Unassembled WGS sequence"/>
</dbReference>
<accession>A0A4U0TIY8</accession>
<feature type="compositionally biased region" description="Low complexity" evidence="1">
    <location>
        <begin position="74"/>
        <end position="86"/>
    </location>
</feature>
<name>A0A4U0TIY8_9PEZI</name>
<gene>
    <name evidence="2" type="ORF">B0A50_08686</name>
</gene>
<dbReference type="AlphaFoldDB" id="A0A4U0TIY8"/>
<proteinExistence type="predicted"/>
<evidence type="ECO:0000313" key="3">
    <source>
        <dbReference type="Proteomes" id="UP000308549"/>
    </source>
</evidence>
<evidence type="ECO:0000256" key="1">
    <source>
        <dbReference type="SAM" id="MobiDB-lite"/>
    </source>
</evidence>
<evidence type="ECO:0000313" key="2">
    <source>
        <dbReference type="EMBL" id="TKA21761.1"/>
    </source>
</evidence>
<feature type="compositionally biased region" description="Low complexity" evidence="1">
    <location>
        <begin position="99"/>
        <end position="119"/>
    </location>
</feature>
<reference evidence="2 3" key="1">
    <citation type="submission" date="2017-03" db="EMBL/GenBank/DDBJ databases">
        <title>Genomes of endolithic fungi from Antarctica.</title>
        <authorList>
            <person name="Coleine C."/>
            <person name="Masonjones S."/>
            <person name="Stajich J.E."/>
        </authorList>
    </citation>
    <scope>NUCLEOTIDE SEQUENCE [LARGE SCALE GENOMIC DNA]</scope>
    <source>
        <strain evidence="2 3">CCFEE 6315</strain>
    </source>
</reference>
<feature type="region of interest" description="Disordered" evidence="1">
    <location>
        <begin position="59"/>
        <end position="133"/>
    </location>
</feature>
<feature type="region of interest" description="Disordered" evidence="1">
    <location>
        <begin position="1"/>
        <end position="42"/>
    </location>
</feature>
<comment type="caution">
    <text evidence="2">The sequence shown here is derived from an EMBL/GenBank/DDBJ whole genome shotgun (WGS) entry which is preliminary data.</text>
</comment>
<keyword evidence="3" id="KW-1185">Reference proteome</keyword>